<evidence type="ECO:0000313" key="2">
    <source>
        <dbReference type="EMBL" id="CDF87884.1"/>
    </source>
</evidence>
<accession>A0A8J2WVH7</accession>
<sequence>MSFRASFSSSEKHSIWFRTINALTTVHSDIKFTITSAELIAWAINTTDTTLCQIKFAREFFDEYEFRPYEIVFGENGVQIVPDRDGGDTKLYSFQINGKQLTTISRKPDNDNIKEFIIMVNNTTTCPDTLANRLLVKVEMASLISKEYSPQFIPIKYDPVIINLKYKRKFLNVYGPEAASPTAEASLDPKLLEIFSQAKHELATDLFTDNKDSYPKDKDQLTIDDEINYICCNQALIRNFLDNCNANITEEIKLEINAYKLIITAFTKAIYGRNNDMLRNNMSLSNTISISDIAHYCLFTTIEENDNEVSQHSKRKDATKSIVFKLKDFKNFMTIGSSWKSSLSGNVSMWFCHKGDPLLVEIKKPGIKMELVQITESTGAGVIRDSELVATKIVSPQKRNTRVPPAIEESAAGRISPLKMAPIPSKQVRTSPLKCAGSTGSSLGERPVARQLFVKEETERSLGGWNHGTEATTLHQENCGAPVLAERSRTTVGWGQKPLDPNPPVAQIDKQSMLKKEKRKYLQELQEEQKRQKLSPGKEEEEFGPTQPTRPKGLFD</sequence>
<dbReference type="GO" id="GO:0000725">
    <property type="term" value="P:recombinational repair"/>
    <property type="evidence" value="ECO:0007669"/>
    <property type="project" value="InterPro"/>
</dbReference>
<dbReference type="InterPro" id="IPR046938">
    <property type="entry name" value="DNA_clamp_sf"/>
</dbReference>
<dbReference type="Proteomes" id="UP000019375">
    <property type="component" value="Unassembled WGS sequence"/>
</dbReference>
<dbReference type="InterPro" id="IPR007268">
    <property type="entry name" value="Rad9/Ddc1"/>
</dbReference>
<dbReference type="GO" id="GO:0051321">
    <property type="term" value="P:meiotic cell cycle"/>
    <property type="evidence" value="ECO:0007669"/>
    <property type="project" value="InterPro"/>
</dbReference>
<reference evidence="3" key="1">
    <citation type="journal article" date="2013" name="Genome Announc.">
        <title>Genome sequence of the food spoilage yeast Zygosaccharomyces bailii CLIB 213(T).</title>
        <authorList>
            <person name="Galeote V."/>
            <person name="Bigey F."/>
            <person name="Devillers H."/>
            <person name="Neuveglise C."/>
            <person name="Dequin S."/>
        </authorList>
    </citation>
    <scope>NUCLEOTIDE SEQUENCE [LARGE SCALE GENOMIC DNA]</scope>
    <source>
        <strain evidence="3">CLIB 213 / ATCC 58445 / CBS 680 / CCRC 21525 / NBRC 1098 / NCYC 1416 / NRRL Y-2227</strain>
    </source>
</reference>
<dbReference type="InterPro" id="IPR026217">
    <property type="entry name" value="Ddc1"/>
</dbReference>
<organism evidence="2 3">
    <name type="scientific">Zygosaccharomyces bailii (strain CLIB 213 / ATCC 58445 / CBS 680 / BCRC 21525 / NBRC 1098 / NCYC 1416 / NRRL Y-2227)</name>
    <dbReference type="NCBI Taxonomy" id="1333698"/>
    <lineage>
        <taxon>Eukaryota</taxon>
        <taxon>Fungi</taxon>
        <taxon>Dikarya</taxon>
        <taxon>Ascomycota</taxon>
        <taxon>Saccharomycotina</taxon>
        <taxon>Saccharomycetes</taxon>
        <taxon>Saccharomycetales</taxon>
        <taxon>Saccharomycetaceae</taxon>
        <taxon>Zygosaccharomyces</taxon>
    </lineage>
</organism>
<proteinExistence type="predicted"/>
<dbReference type="GO" id="GO:0030896">
    <property type="term" value="C:checkpoint clamp complex"/>
    <property type="evidence" value="ECO:0007669"/>
    <property type="project" value="InterPro"/>
</dbReference>
<gene>
    <name evidence="2" type="ORF">BN860_16666g</name>
</gene>
<feature type="region of interest" description="Disordered" evidence="1">
    <location>
        <begin position="487"/>
        <end position="556"/>
    </location>
</feature>
<evidence type="ECO:0000256" key="1">
    <source>
        <dbReference type="SAM" id="MobiDB-lite"/>
    </source>
</evidence>
<dbReference type="OrthoDB" id="3992718at2759"/>
<keyword evidence="3" id="KW-1185">Reference proteome</keyword>
<dbReference type="GO" id="GO:0000076">
    <property type="term" value="P:DNA replication checkpoint signaling"/>
    <property type="evidence" value="ECO:0007669"/>
    <property type="project" value="TreeGrafter"/>
</dbReference>
<name>A0A8J2WVH7_ZYGB2</name>
<dbReference type="PANTHER" id="PTHR15237:SF0">
    <property type="entry name" value="CELL CYCLE CHECKPOINT CONTROL PROTEIN"/>
    <property type="match status" value="1"/>
</dbReference>
<protein>
    <submittedName>
        <fullName evidence="2">BN860_16666g1_1</fullName>
    </submittedName>
</protein>
<dbReference type="GO" id="GO:0071479">
    <property type="term" value="P:cellular response to ionizing radiation"/>
    <property type="evidence" value="ECO:0007669"/>
    <property type="project" value="TreeGrafter"/>
</dbReference>
<evidence type="ECO:0000313" key="3">
    <source>
        <dbReference type="Proteomes" id="UP000019375"/>
    </source>
</evidence>
<dbReference type="GO" id="GO:0031573">
    <property type="term" value="P:mitotic intra-S DNA damage checkpoint signaling"/>
    <property type="evidence" value="ECO:0007669"/>
    <property type="project" value="InterPro"/>
</dbReference>
<dbReference type="PRINTS" id="PR02063">
    <property type="entry name" value="DNADAMAGECP1"/>
</dbReference>
<dbReference type="AlphaFoldDB" id="A0A8J2WVH7"/>
<dbReference type="Gene3D" id="3.70.10.10">
    <property type="match status" value="1"/>
</dbReference>
<dbReference type="SUPFAM" id="SSF55979">
    <property type="entry name" value="DNA clamp"/>
    <property type="match status" value="1"/>
</dbReference>
<dbReference type="PANTHER" id="PTHR15237">
    <property type="entry name" value="DNA REPAIR PROTEIN RAD9"/>
    <property type="match status" value="1"/>
</dbReference>
<dbReference type="EMBL" id="HG316454">
    <property type="protein sequence ID" value="CDF87884.1"/>
    <property type="molecule type" value="Genomic_DNA"/>
</dbReference>